<evidence type="ECO:0000256" key="2">
    <source>
        <dbReference type="SAM" id="MobiDB-lite"/>
    </source>
</evidence>
<dbReference type="PANTHER" id="PTHR34676:SF17">
    <property type="entry name" value="OS06G0684500 PROTEIN"/>
    <property type="match status" value="1"/>
</dbReference>
<feature type="coiled-coil region" evidence="1">
    <location>
        <begin position="305"/>
        <end position="342"/>
    </location>
</feature>
<proteinExistence type="predicted"/>
<dbReference type="AlphaFoldDB" id="A0A2T8JDK8"/>
<accession>A0A2T8JDK8</accession>
<keyword evidence="1" id="KW-0175">Coiled coil</keyword>
<evidence type="ECO:0000256" key="1">
    <source>
        <dbReference type="SAM" id="Coils"/>
    </source>
</evidence>
<feature type="compositionally biased region" description="Low complexity" evidence="2">
    <location>
        <begin position="274"/>
        <end position="288"/>
    </location>
</feature>
<feature type="region of interest" description="Disordered" evidence="2">
    <location>
        <begin position="271"/>
        <end position="293"/>
    </location>
</feature>
<dbReference type="EMBL" id="CM008049">
    <property type="protein sequence ID" value="PVH47991.1"/>
    <property type="molecule type" value="Genomic_DNA"/>
</dbReference>
<gene>
    <name evidence="3" type="ORF">PAHAL_4G210300</name>
</gene>
<name>A0A2T8JDK8_9POAL</name>
<organism evidence="3">
    <name type="scientific">Panicum hallii</name>
    <dbReference type="NCBI Taxonomy" id="206008"/>
    <lineage>
        <taxon>Eukaryota</taxon>
        <taxon>Viridiplantae</taxon>
        <taxon>Streptophyta</taxon>
        <taxon>Embryophyta</taxon>
        <taxon>Tracheophyta</taxon>
        <taxon>Spermatophyta</taxon>
        <taxon>Magnoliopsida</taxon>
        <taxon>Liliopsida</taxon>
        <taxon>Poales</taxon>
        <taxon>Poaceae</taxon>
        <taxon>PACMAD clade</taxon>
        <taxon>Panicoideae</taxon>
        <taxon>Panicodae</taxon>
        <taxon>Paniceae</taxon>
        <taxon>Panicinae</taxon>
        <taxon>Panicum</taxon>
        <taxon>Panicum sect. Panicum</taxon>
    </lineage>
</organism>
<dbReference type="Proteomes" id="UP000243499">
    <property type="component" value="Chromosome 4"/>
</dbReference>
<protein>
    <submittedName>
        <fullName evidence="3">Uncharacterized protein</fullName>
    </submittedName>
</protein>
<sequence>MNSVPTAEQAQDFFRNAQAVRVITSSLYAQECNKVRNVEVAKKIFDTLREGHDGTDEVREGKMDLLQGELEHFVMHDEETVRQMYDRLLVLVLDIRSLGSTEWEDHMVTKKLLSAFTPRNPSLAIMITRDPKFKIKAPNQLLGEILHQELVERDVAKSLIHKVNKSVALNASSSDKEDSSDEGSTDEEMALVLRNFKKFMKKKYYKKGGDDKNKPSQRRYYGCKEEFSLEDFDHEVMATLVIPKSSRELFNNIFDDEDDAPFCLTARGTKVQESATSSSHPSITSNSTPNDFDDEEEQHKVFMIKEFGKKDFKEIKKLIEKLENKKESLDRQEDLLILEKERNLALEKALAEEKVKVQKLAIDLSRANDSEKRISLKATHSELQESFSCLTTKYKGLEVSYNTLWESTKTNSKATLDSNVSTSEGCSKCYKVDIQACVTNMAKIEKLTKQRMLNLRD</sequence>
<reference evidence="3" key="1">
    <citation type="submission" date="2018-04" db="EMBL/GenBank/DDBJ databases">
        <title>WGS assembly of Panicum hallii.</title>
        <authorList>
            <person name="Lovell J."/>
            <person name="Jenkins J."/>
            <person name="Lowry D."/>
            <person name="Mamidi S."/>
            <person name="Sreedasyam A."/>
            <person name="Weng X."/>
            <person name="Barry K."/>
            <person name="Bonette J."/>
            <person name="Campitelli B."/>
            <person name="Daum C."/>
            <person name="Gordon S."/>
            <person name="Gould B."/>
            <person name="Lipzen A."/>
            <person name="Macqueen A."/>
            <person name="Palacio-Mejia J."/>
            <person name="Plott C."/>
            <person name="Shakirov E."/>
            <person name="Shu S."/>
            <person name="Yoshinaga Y."/>
            <person name="Zane M."/>
            <person name="Rokhsar D."/>
            <person name="Grimwood J."/>
            <person name="Schmutz J."/>
            <person name="Juenger T."/>
        </authorList>
    </citation>
    <scope>NUCLEOTIDE SEQUENCE [LARGE SCALE GENOMIC DNA]</scope>
    <source>
        <strain evidence="3">FIL2</strain>
    </source>
</reference>
<dbReference type="Gramene" id="PVH47991">
    <property type="protein sequence ID" value="PVH47991"/>
    <property type="gene ID" value="PAHAL_4G210300"/>
</dbReference>
<evidence type="ECO:0000313" key="3">
    <source>
        <dbReference type="EMBL" id="PVH47991.1"/>
    </source>
</evidence>
<dbReference type="PANTHER" id="PTHR34676">
    <property type="entry name" value="DUF4219 DOMAIN-CONTAINING PROTEIN-RELATED"/>
    <property type="match status" value="1"/>
</dbReference>
<dbReference type="Pfam" id="PF14223">
    <property type="entry name" value="Retrotran_gag_2"/>
    <property type="match status" value="1"/>
</dbReference>